<dbReference type="InterPro" id="IPR045242">
    <property type="entry name" value="Syntaxin"/>
</dbReference>
<comment type="caution">
    <text evidence="2">The sequence shown here is derived from an EMBL/GenBank/DDBJ whole genome shotgun (WGS) entry which is preliminary data.</text>
</comment>
<dbReference type="PROSITE" id="PS50192">
    <property type="entry name" value="T_SNARE"/>
    <property type="match status" value="1"/>
</dbReference>
<dbReference type="PANTHER" id="PTHR19957">
    <property type="entry name" value="SYNTAXIN"/>
    <property type="match status" value="1"/>
</dbReference>
<feature type="domain" description="T-SNARE coiled-coil homology" evidence="1">
    <location>
        <begin position="233"/>
        <end position="295"/>
    </location>
</feature>
<evidence type="ECO:0000313" key="2">
    <source>
        <dbReference type="EMBL" id="GMH95699.1"/>
    </source>
</evidence>
<dbReference type="SUPFAM" id="SSF58038">
    <property type="entry name" value="SNARE fusion complex"/>
    <property type="match status" value="1"/>
</dbReference>
<dbReference type="SMART" id="SM00397">
    <property type="entry name" value="t_SNARE"/>
    <property type="match status" value="1"/>
</dbReference>
<dbReference type="GO" id="GO:0048278">
    <property type="term" value="P:vesicle docking"/>
    <property type="evidence" value="ECO:0007669"/>
    <property type="project" value="TreeGrafter"/>
</dbReference>
<dbReference type="Gene3D" id="1.20.5.110">
    <property type="match status" value="1"/>
</dbReference>
<gene>
    <name evidence="2" type="ORF">TrVE_jg5783</name>
</gene>
<dbReference type="GO" id="GO:0000149">
    <property type="term" value="F:SNARE binding"/>
    <property type="evidence" value="ECO:0007669"/>
    <property type="project" value="TreeGrafter"/>
</dbReference>
<dbReference type="GO" id="GO:0005484">
    <property type="term" value="F:SNAP receptor activity"/>
    <property type="evidence" value="ECO:0007669"/>
    <property type="project" value="TreeGrafter"/>
</dbReference>
<dbReference type="CDD" id="cd15840">
    <property type="entry name" value="SNARE_Qa"/>
    <property type="match status" value="1"/>
</dbReference>
<keyword evidence="3" id="KW-1185">Reference proteome</keyword>
<accession>A0A9W7BS23</accession>
<dbReference type="PANTHER" id="PTHR19957:SF38">
    <property type="entry name" value="LD27581P"/>
    <property type="match status" value="1"/>
</dbReference>
<protein>
    <recommendedName>
        <fullName evidence="1">t-SNARE coiled-coil homology domain-containing protein</fullName>
    </recommendedName>
</protein>
<dbReference type="GO" id="GO:0006906">
    <property type="term" value="P:vesicle fusion"/>
    <property type="evidence" value="ECO:0007669"/>
    <property type="project" value="TreeGrafter"/>
</dbReference>
<reference evidence="3" key="1">
    <citation type="journal article" date="2023" name="Commun. Biol.">
        <title>Genome analysis of Parmales, the sister group of diatoms, reveals the evolutionary specialization of diatoms from phago-mixotrophs to photoautotrophs.</title>
        <authorList>
            <person name="Ban H."/>
            <person name="Sato S."/>
            <person name="Yoshikawa S."/>
            <person name="Yamada K."/>
            <person name="Nakamura Y."/>
            <person name="Ichinomiya M."/>
            <person name="Sato N."/>
            <person name="Blanc-Mathieu R."/>
            <person name="Endo H."/>
            <person name="Kuwata A."/>
            <person name="Ogata H."/>
        </authorList>
    </citation>
    <scope>NUCLEOTIDE SEQUENCE [LARGE SCALE GENOMIC DNA]</scope>
    <source>
        <strain evidence="3">NIES 3699</strain>
    </source>
</reference>
<organism evidence="2 3">
    <name type="scientific">Triparma verrucosa</name>
    <dbReference type="NCBI Taxonomy" id="1606542"/>
    <lineage>
        <taxon>Eukaryota</taxon>
        <taxon>Sar</taxon>
        <taxon>Stramenopiles</taxon>
        <taxon>Ochrophyta</taxon>
        <taxon>Bolidophyceae</taxon>
        <taxon>Parmales</taxon>
        <taxon>Triparmaceae</taxon>
        <taxon>Triparma</taxon>
    </lineage>
</organism>
<proteinExistence type="predicted"/>
<dbReference type="GO" id="GO:0031201">
    <property type="term" value="C:SNARE complex"/>
    <property type="evidence" value="ECO:0007669"/>
    <property type="project" value="TreeGrafter"/>
</dbReference>
<name>A0A9W7BS23_9STRA</name>
<dbReference type="EMBL" id="BRXX01000172">
    <property type="protein sequence ID" value="GMH95699.1"/>
    <property type="molecule type" value="Genomic_DNA"/>
</dbReference>
<evidence type="ECO:0000259" key="1">
    <source>
        <dbReference type="PROSITE" id="PS50192"/>
    </source>
</evidence>
<dbReference type="InterPro" id="IPR000727">
    <property type="entry name" value="T_SNARE_dom"/>
</dbReference>
<dbReference type="Proteomes" id="UP001165160">
    <property type="component" value="Unassembled WGS sequence"/>
</dbReference>
<sequence length="305" mass="33790">MSFVTAKAEAQPPILYILHHYGTTSKKDARTATLSFPVPMGATTPDAAPLGYCWVGNWKLGRKEYGTSFTTLLTGVRPPSIRKVRYKKKYNDNATRTLTYRLCTNNGLNANAEIKGWEREIREEVYGEGVSLVVKARAEYYLDVLAMILKTYNGMGTLSSRKGGWLKFFEGEGVGEAEVWEMLGTSRGLNLVGGGENLGTGDGGRDKSCSVDSILAGQIHSQLKLVPKEEQLEALILEREKGIKEINKDMLTVNKAFNDVAKLVNDQQEFVDDIESKAEDTHEKTKRGLSDLQEARKIQKGCAVM</sequence>
<dbReference type="GO" id="GO:0012505">
    <property type="term" value="C:endomembrane system"/>
    <property type="evidence" value="ECO:0007669"/>
    <property type="project" value="TreeGrafter"/>
</dbReference>
<dbReference type="AlphaFoldDB" id="A0A9W7BS23"/>
<dbReference type="GO" id="GO:0006886">
    <property type="term" value="P:intracellular protein transport"/>
    <property type="evidence" value="ECO:0007669"/>
    <property type="project" value="TreeGrafter"/>
</dbReference>
<evidence type="ECO:0000313" key="3">
    <source>
        <dbReference type="Proteomes" id="UP001165160"/>
    </source>
</evidence>